<accession>A0A7Y0L8F1</accession>
<gene>
    <name evidence="1" type="ORF">HIJ39_15785</name>
</gene>
<organism evidence="1 2">
    <name type="scientific">Sulfobacillus harzensis</name>
    <dbReference type="NCBI Taxonomy" id="2729629"/>
    <lineage>
        <taxon>Bacteria</taxon>
        <taxon>Bacillati</taxon>
        <taxon>Bacillota</taxon>
        <taxon>Clostridia</taxon>
        <taxon>Eubacteriales</taxon>
        <taxon>Clostridiales Family XVII. Incertae Sedis</taxon>
        <taxon>Sulfobacillus</taxon>
    </lineage>
</organism>
<name>A0A7Y0L8F1_9FIRM</name>
<protein>
    <submittedName>
        <fullName evidence="1">Uncharacterized protein</fullName>
    </submittedName>
</protein>
<dbReference type="RefSeq" id="WP_169101385.1">
    <property type="nucleotide sequence ID" value="NZ_JABBVZ010000067.1"/>
</dbReference>
<dbReference type="AlphaFoldDB" id="A0A7Y0L8F1"/>
<keyword evidence="2" id="KW-1185">Reference proteome</keyword>
<dbReference type="Proteomes" id="UP000533476">
    <property type="component" value="Unassembled WGS sequence"/>
</dbReference>
<sequence>MTRWTKCRNKTCKTQVLAIPGVPRYCPACLKAHRLALLAQYRHVEPEARHV</sequence>
<proteinExistence type="predicted"/>
<reference evidence="1 2" key="1">
    <citation type="submission" date="2020-04" db="EMBL/GenBank/DDBJ databases">
        <authorList>
            <person name="Zhang R."/>
            <person name="Schippers A."/>
        </authorList>
    </citation>
    <scope>NUCLEOTIDE SEQUENCE [LARGE SCALE GENOMIC DNA]</scope>
    <source>
        <strain evidence="1 2">DSM 109850</strain>
    </source>
</reference>
<comment type="caution">
    <text evidence="1">The sequence shown here is derived from an EMBL/GenBank/DDBJ whole genome shotgun (WGS) entry which is preliminary data.</text>
</comment>
<evidence type="ECO:0000313" key="1">
    <source>
        <dbReference type="EMBL" id="NMP23799.1"/>
    </source>
</evidence>
<evidence type="ECO:0000313" key="2">
    <source>
        <dbReference type="Proteomes" id="UP000533476"/>
    </source>
</evidence>
<dbReference type="EMBL" id="JABBVZ010000067">
    <property type="protein sequence ID" value="NMP23799.1"/>
    <property type="molecule type" value="Genomic_DNA"/>
</dbReference>